<dbReference type="InterPro" id="IPR033644">
    <property type="entry name" value="Ferrochelatase_C"/>
</dbReference>
<protein>
    <recommendedName>
        <fullName evidence="7 8">Ferrochelatase</fullName>
        <ecNumber evidence="7 8">4.98.1.1</ecNumber>
    </recommendedName>
    <alternativeName>
        <fullName evidence="7">Heme synthase</fullName>
    </alternativeName>
    <alternativeName>
        <fullName evidence="7">Protoheme ferro-lyase</fullName>
    </alternativeName>
</protein>
<accession>A0ABT4VEE9</accession>
<keyword evidence="10" id="KW-1185">Reference proteome</keyword>
<comment type="similarity">
    <text evidence="1 7 8">Belongs to the ferrochelatase family.</text>
</comment>
<evidence type="ECO:0000256" key="5">
    <source>
        <dbReference type="ARBA" id="ARBA00023244"/>
    </source>
</evidence>
<keyword evidence="5 7" id="KW-0627">Porphyrin biosynthesis</keyword>
<evidence type="ECO:0000256" key="2">
    <source>
        <dbReference type="ARBA" id="ARBA00023004"/>
    </source>
</evidence>
<name>A0ABT4VEE9_9HELI</name>
<keyword evidence="7" id="KW-0479">Metal-binding</keyword>
<keyword evidence="2 7" id="KW-0408">Iron</keyword>
<keyword evidence="7 8" id="KW-0963">Cytoplasm</keyword>
<dbReference type="EC" id="4.98.1.1" evidence="7 8"/>
<comment type="catalytic activity">
    <reaction evidence="7 8">
        <text>heme b + 2 H(+) = protoporphyrin IX + Fe(2+)</text>
        <dbReference type="Rhea" id="RHEA:22584"/>
        <dbReference type="ChEBI" id="CHEBI:15378"/>
        <dbReference type="ChEBI" id="CHEBI:29033"/>
        <dbReference type="ChEBI" id="CHEBI:57306"/>
        <dbReference type="ChEBI" id="CHEBI:60344"/>
        <dbReference type="EC" id="4.98.1.1"/>
    </reaction>
</comment>
<dbReference type="InterPro" id="IPR033659">
    <property type="entry name" value="Ferrochelatase_N"/>
</dbReference>
<dbReference type="CDD" id="cd03411">
    <property type="entry name" value="Ferrochelatase_N"/>
    <property type="match status" value="1"/>
</dbReference>
<comment type="function">
    <text evidence="7 8">Catalyzes the ferrous insertion into protoporphyrin IX.</text>
</comment>
<evidence type="ECO:0000256" key="3">
    <source>
        <dbReference type="ARBA" id="ARBA00023133"/>
    </source>
</evidence>
<dbReference type="PANTHER" id="PTHR11108:SF1">
    <property type="entry name" value="FERROCHELATASE, MITOCHONDRIAL"/>
    <property type="match status" value="1"/>
</dbReference>
<evidence type="ECO:0000256" key="6">
    <source>
        <dbReference type="ARBA" id="ARBA00024536"/>
    </source>
</evidence>
<dbReference type="NCBIfam" id="TIGR00109">
    <property type="entry name" value="hemH"/>
    <property type="match status" value="1"/>
</dbReference>
<evidence type="ECO:0000313" key="9">
    <source>
        <dbReference type="EMBL" id="MDA3969081.1"/>
    </source>
</evidence>
<evidence type="ECO:0000256" key="4">
    <source>
        <dbReference type="ARBA" id="ARBA00023239"/>
    </source>
</evidence>
<evidence type="ECO:0000256" key="1">
    <source>
        <dbReference type="ARBA" id="ARBA00007718"/>
    </source>
</evidence>
<comment type="pathway">
    <text evidence="7 8">Porphyrin-containing compound metabolism; protoheme biosynthesis; protoheme from protoporphyrin-IX: step 1/1.</text>
</comment>
<proteinExistence type="inferred from homology"/>
<feature type="binding site" evidence="7">
    <location>
        <position position="191"/>
    </location>
    <ligand>
        <name>Fe(2+)</name>
        <dbReference type="ChEBI" id="CHEBI:29033"/>
    </ligand>
</feature>
<keyword evidence="3 7" id="KW-0350">Heme biosynthesis</keyword>
<dbReference type="PROSITE" id="PS00534">
    <property type="entry name" value="FERROCHELATASE"/>
    <property type="match status" value="1"/>
</dbReference>
<dbReference type="Gene3D" id="3.40.50.1400">
    <property type="match status" value="2"/>
</dbReference>
<dbReference type="InterPro" id="IPR001015">
    <property type="entry name" value="Ferrochelatase"/>
</dbReference>
<dbReference type="RefSeq" id="WP_271021381.1">
    <property type="nucleotide sequence ID" value="NZ_JAQHXR010000002.1"/>
</dbReference>
<keyword evidence="4 7" id="KW-0456">Lyase</keyword>
<organism evidence="9 10">
    <name type="scientific">Helicobacter ibis</name>
    <dbReference type="NCBI Taxonomy" id="2962633"/>
    <lineage>
        <taxon>Bacteria</taxon>
        <taxon>Pseudomonadati</taxon>
        <taxon>Campylobacterota</taxon>
        <taxon>Epsilonproteobacteria</taxon>
        <taxon>Campylobacterales</taxon>
        <taxon>Helicobacteraceae</taxon>
        <taxon>Helicobacter</taxon>
    </lineage>
</organism>
<dbReference type="InterPro" id="IPR019772">
    <property type="entry name" value="Ferrochelatase_AS"/>
</dbReference>
<dbReference type="HAMAP" id="MF_00323">
    <property type="entry name" value="Ferrochelatase"/>
    <property type="match status" value="1"/>
</dbReference>
<dbReference type="PANTHER" id="PTHR11108">
    <property type="entry name" value="FERROCHELATASE"/>
    <property type="match status" value="1"/>
</dbReference>
<dbReference type="Pfam" id="PF00762">
    <property type="entry name" value="Ferrochelatase"/>
    <property type="match status" value="1"/>
</dbReference>
<evidence type="ECO:0000256" key="7">
    <source>
        <dbReference type="HAMAP-Rule" id="MF_00323"/>
    </source>
</evidence>
<sequence length="317" mass="36875">MENNKQAVVLLNMGGVNSLSEVSVFLKNMFCDPYILPIKSNFIRSMVANFIVNKRLEEAKENYKKIGGKSPLVEHTFKLTKTLESLDSSYFYTYAMRYTPPFAPMVVKELQTKGIEEIVLFSMYPHFSYTTIASSYDDFIKALKSANYNPKITYIKHYYDFEPYNKCIVSSIKNTLKNDNSKEFHLIFSAHSLPQRNIKLGDPYKDEIEKNVEILKEMLRANNLEFASIKIAYQSKIGPIKWLEPNLSDIIPKYKDKKLLIYPISFTIDNSETDYELKIEYKNLAQESELLEYRVADCFNFGEEFAKCILELIRSKV</sequence>
<dbReference type="CDD" id="cd00419">
    <property type="entry name" value="Ferrochelatase_C"/>
    <property type="match status" value="1"/>
</dbReference>
<dbReference type="EMBL" id="JAQHXR010000002">
    <property type="protein sequence ID" value="MDA3969081.1"/>
    <property type="molecule type" value="Genomic_DNA"/>
</dbReference>
<comment type="caution">
    <text evidence="9">The sequence shown here is derived from an EMBL/GenBank/DDBJ whole genome shotgun (WGS) entry which is preliminary data.</text>
</comment>
<dbReference type="SUPFAM" id="SSF53800">
    <property type="entry name" value="Chelatase"/>
    <property type="match status" value="1"/>
</dbReference>
<comment type="catalytic activity">
    <reaction evidence="6">
        <text>Fe-coproporphyrin III + 2 H(+) = coproporphyrin III + Fe(2+)</text>
        <dbReference type="Rhea" id="RHEA:49572"/>
        <dbReference type="ChEBI" id="CHEBI:15378"/>
        <dbReference type="ChEBI" id="CHEBI:29033"/>
        <dbReference type="ChEBI" id="CHEBI:68438"/>
        <dbReference type="ChEBI" id="CHEBI:131725"/>
        <dbReference type="EC" id="4.99.1.9"/>
    </reaction>
    <physiologicalReaction direction="right-to-left" evidence="6">
        <dbReference type="Rhea" id="RHEA:49574"/>
    </physiologicalReaction>
</comment>
<evidence type="ECO:0000313" key="10">
    <source>
        <dbReference type="Proteomes" id="UP001210261"/>
    </source>
</evidence>
<evidence type="ECO:0000256" key="8">
    <source>
        <dbReference type="RuleBase" id="RU000607"/>
    </source>
</evidence>
<comment type="subcellular location">
    <subcellularLocation>
        <location evidence="7 8">Cytoplasm</location>
    </subcellularLocation>
</comment>
<feature type="binding site" evidence="7">
    <location>
        <position position="272"/>
    </location>
    <ligand>
        <name>Fe(2+)</name>
        <dbReference type="ChEBI" id="CHEBI:29033"/>
    </ligand>
</feature>
<gene>
    <name evidence="7 9" type="primary">hemH</name>
    <name evidence="9" type="ORF">PF021_05250</name>
</gene>
<reference evidence="9 10" key="1">
    <citation type="submission" date="2023-01" db="EMBL/GenBank/DDBJ databases">
        <title>Description of Helicobacter ibis sp. nov. isolated from faecal droppings of black-faced ibis (Theristicus melanopis).</title>
        <authorList>
            <person name="Lopez-Cantillo M."/>
            <person name="Vidal-Veuthey B."/>
            <person name="Mella A."/>
            <person name="De La Haba R."/>
            <person name="Collado L."/>
        </authorList>
    </citation>
    <scope>NUCLEOTIDE SEQUENCE [LARGE SCALE GENOMIC DNA]</scope>
    <source>
        <strain evidence="9 10">A82</strain>
    </source>
</reference>
<dbReference type="Proteomes" id="UP001210261">
    <property type="component" value="Unassembled WGS sequence"/>
</dbReference>